<keyword evidence="2" id="KW-1185">Reference proteome</keyword>
<evidence type="ECO:0000313" key="2">
    <source>
        <dbReference type="Proteomes" id="UP001497680"/>
    </source>
</evidence>
<name>A0ACC0DJ27_9PEZI</name>
<feature type="non-terminal residue" evidence="1">
    <location>
        <position position="1"/>
    </location>
</feature>
<dbReference type="EMBL" id="MU394284">
    <property type="protein sequence ID" value="KAI6092322.1"/>
    <property type="molecule type" value="Genomic_DNA"/>
</dbReference>
<gene>
    <name evidence="1" type="ORF">F4821DRAFT_225374</name>
</gene>
<protein>
    <submittedName>
        <fullName evidence="1">Uncharacterized protein</fullName>
    </submittedName>
</protein>
<proteinExistence type="predicted"/>
<reference evidence="1 2" key="1">
    <citation type="journal article" date="2022" name="New Phytol.">
        <title>Ecological generalism drives hyperdiversity of secondary metabolite gene clusters in xylarialean endophytes.</title>
        <authorList>
            <person name="Franco M.E.E."/>
            <person name="Wisecaver J.H."/>
            <person name="Arnold A.E."/>
            <person name="Ju Y.M."/>
            <person name="Slot J.C."/>
            <person name="Ahrendt S."/>
            <person name="Moore L.P."/>
            <person name="Eastman K.E."/>
            <person name="Scott K."/>
            <person name="Konkel Z."/>
            <person name="Mondo S.J."/>
            <person name="Kuo A."/>
            <person name="Hayes R.D."/>
            <person name="Haridas S."/>
            <person name="Andreopoulos B."/>
            <person name="Riley R."/>
            <person name="LaButti K."/>
            <person name="Pangilinan J."/>
            <person name="Lipzen A."/>
            <person name="Amirebrahimi M."/>
            <person name="Yan J."/>
            <person name="Adam C."/>
            <person name="Keymanesh K."/>
            <person name="Ng V."/>
            <person name="Louie K."/>
            <person name="Northen T."/>
            <person name="Drula E."/>
            <person name="Henrissat B."/>
            <person name="Hsieh H.M."/>
            <person name="Youens-Clark K."/>
            <person name="Lutzoni F."/>
            <person name="Miadlikowska J."/>
            <person name="Eastwood D.C."/>
            <person name="Hamelin R.C."/>
            <person name="Grigoriev I.V."/>
            <person name="U'Ren J.M."/>
        </authorList>
    </citation>
    <scope>NUCLEOTIDE SEQUENCE [LARGE SCALE GENOMIC DNA]</scope>
    <source>
        <strain evidence="1 2">ER1909</strain>
    </source>
</reference>
<evidence type="ECO:0000313" key="1">
    <source>
        <dbReference type="EMBL" id="KAI6092322.1"/>
    </source>
</evidence>
<sequence length="70" mass="7612">MLPADMHLSASLLILFFSPLGPYRGFSVTEGCVSLCSCVAHPRILIFPIPLLSSCLARSRSLLNSLFAFI</sequence>
<organism evidence="1 2">
    <name type="scientific">Hypoxylon rubiginosum</name>
    <dbReference type="NCBI Taxonomy" id="110542"/>
    <lineage>
        <taxon>Eukaryota</taxon>
        <taxon>Fungi</taxon>
        <taxon>Dikarya</taxon>
        <taxon>Ascomycota</taxon>
        <taxon>Pezizomycotina</taxon>
        <taxon>Sordariomycetes</taxon>
        <taxon>Xylariomycetidae</taxon>
        <taxon>Xylariales</taxon>
        <taxon>Hypoxylaceae</taxon>
        <taxon>Hypoxylon</taxon>
    </lineage>
</organism>
<comment type="caution">
    <text evidence="1">The sequence shown here is derived from an EMBL/GenBank/DDBJ whole genome shotgun (WGS) entry which is preliminary data.</text>
</comment>
<dbReference type="Proteomes" id="UP001497680">
    <property type="component" value="Unassembled WGS sequence"/>
</dbReference>
<accession>A0ACC0DJ27</accession>